<evidence type="ECO:0000256" key="3">
    <source>
        <dbReference type="ARBA" id="ARBA00012438"/>
    </source>
</evidence>
<feature type="coiled-coil region" evidence="17">
    <location>
        <begin position="344"/>
        <end position="416"/>
    </location>
</feature>
<proteinExistence type="predicted"/>
<dbReference type="SMART" id="SM00388">
    <property type="entry name" value="HisKA"/>
    <property type="match status" value="1"/>
</dbReference>
<dbReference type="Gene3D" id="1.10.287.130">
    <property type="match status" value="1"/>
</dbReference>
<evidence type="ECO:0000256" key="10">
    <source>
        <dbReference type="ARBA" id="ARBA00022777"/>
    </source>
</evidence>
<evidence type="ECO:0000259" key="19">
    <source>
        <dbReference type="PROSITE" id="PS50109"/>
    </source>
</evidence>
<name>A0A7X3LUA8_9HYPH</name>
<dbReference type="InterPro" id="IPR004358">
    <property type="entry name" value="Sig_transdc_His_kin-like_C"/>
</dbReference>
<dbReference type="Proteomes" id="UP000433101">
    <property type="component" value="Unassembled WGS sequence"/>
</dbReference>
<dbReference type="InterPro" id="IPR003594">
    <property type="entry name" value="HATPase_dom"/>
</dbReference>
<evidence type="ECO:0000256" key="1">
    <source>
        <dbReference type="ARBA" id="ARBA00000085"/>
    </source>
</evidence>
<dbReference type="PIRSF" id="PIRSF036431">
    <property type="entry name" value="STHK_DctB"/>
    <property type="match status" value="1"/>
</dbReference>
<evidence type="ECO:0000313" key="20">
    <source>
        <dbReference type="EMBL" id="MXN65229.1"/>
    </source>
</evidence>
<comment type="caution">
    <text evidence="20">The sequence shown here is derived from an EMBL/GenBank/DDBJ whole genome shotgun (WGS) entry which is preliminary data.</text>
</comment>
<dbReference type="InterPro" id="IPR036890">
    <property type="entry name" value="HATPase_C_sf"/>
</dbReference>
<dbReference type="EMBL" id="WUMV01000003">
    <property type="protein sequence ID" value="MXN65229.1"/>
    <property type="molecule type" value="Genomic_DNA"/>
</dbReference>
<dbReference type="SUPFAM" id="SSF47384">
    <property type="entry name" value="Homodimeric domain of signal transducing histidine kinase"/>
    <property type="match status" value="1"/>
</dbReference>
<keyword evidence="7" id="KW-0808">Transferase</keyword>
<keyword evidence="9" id="KW-0547">Nucleotide-binding</keyword>
<keyword evidence="8 18" id="KW-0812">Transmembrane</keyword>
<dbReference type="FunFam" id="1.10.287.130:FF:000049">
    <property type="entry name" value="C4-dicarboxylate transport sensor protein DctB"/>
    <property type="match status" value="1"/>
</dbReference>
<dbReference type="PROSITE" id="PS50109">
    <property type="entry name" value="HIS_KIN"/>
    <property type="match status" value="1"/>
</dbReference>
<evidence type="ECO:0000256" key="13">
    <source>
        <dbReference type="ARBA" id="ARBA00023012"/>
    </source>
</evidence>
<evidence type="ECO:0000256" key="7">
    <source>
        <dbReference type="ARBA" id="ARBA00022679"/>
    </source>
</evidence>
<keyword evidence="4" id="KW-1003">Cell membrane</keyword>
<keyword evidence="5" id="KW-0997">Cell inner membrane</keyword>
<feature type="domain" description="Histidine kinase" evidence="19">
    <location>
        <begin position="387"/>
        <end position="600"/>
    </location>
</feature>
<feature type="transmembrane region" description="Helical" evidence="18">
    <location>
        <begin position="294"/>
        <end position="313"/>
    </location>
</feature>
<dbReference type="RefSeq" id="WP_160775432.1">
    <property type="nucleotide sequence ID" value="NZ_WUMV01000003.1"/>
</dbReference>
<evidence type="ECO:0000256" key="8">
    <source>
        <dbReference type="ARBA" id="ARBA00022692"/>
    </source>
</evidence>
<dbReference type="GO" id="GO:0005886">
    <property type="term" value="C:plasma membrane"/>
    <property type="evidence" value="ECO:0007669"/>
    <property type="project" value="UniProtKB-SubCell"/>
</dbReference>
<dbReference type="InterPro" id="IPR029151">
    <property type="entry name" value="Sensor-like_sf"/>
</dbReference>
<dbReference type="SUPFAM" id="SSF55874">
    <property type="entry name" value="ATPase domain of HSP90 chaperone/DNA topoisomerase II/histidine kinase"/>
    <property type="match status" value="1"/>
</dbReference>
<dbReference type="Gene3D" id="3.30.450.20">
    <property type="entry name" value="PAS domain"/>
    <property type="match status" value="2"/>
</dbReference>
<reference evidence="20 21" key="1">
    <citation type="submission" date="2019-12" db="EMBL/GenBank/DDBJ databases">
        <authorList>
            <person name="Li M."/>
        </authorList>
    </citation>
    <scope>NUCLEOTIDE SEQUENCE [LARGE SCALE GENOMIC DNA]</scope>
    <source>
        <strain evidence="20 21">GBMRC 2046</strain>
    </source>
</reference>
<evidence type="ECO:0000256" key="17">
    <source>
        <dbReference type="SAM" id="Coils"/>
    </source>
</evidence>
<evidence type="ECO:0000256" key="14">
    <source>
        <dbReference type="ARBA" id="ARBA00023136"/>
    </source>
</evidence>
<dbReference type="SUPFAM" id="SSF103190">
    <property type="entry name" value="Sensory domain-like"/>
    <property type="match status" value="1"/>
</dbReference>
<comment type="subcellular location">
    <subcellularLocation>
        <location evidence="2">Cell inner membrane</location>
        <topology evidence="2">Multi-pass membrane protein</topology>
    </subcellularLocation>
</comment>
<evidence type="ECO:0000256" key="16">
    <source>
        <dbReference type="ARBA" id="ARBA00073143"/>
    </source>
</evidence>
<keyword evidence="10 20" id="KW-0418">Kinase</keyword>
<dbReference type="PANTHER" id="PTHR43065:SF46">
    <property type="entry name" value="C4-DICARBOXYLATE TRANSPORT SENSOR PROTEIN DCTB"/>
    <property type="match status" value="1"/>
</dbReference>
<comment type="function">
    <text evidence="15">Member of the two-component regulatory system DctB/DctD involved in the transport of C4-dicarboxylates. DctB functions as a membrane-associated protein kinase that phosphorylates DctD in response to environmental signals.</text>
</comment>
<dbReference type="InterPro" id="IPR005467">
    <property type="entry name" value="His_kinase_dom"/>
</dbReference>
<evidence type="ECO:0000256" key="9">
    <source>
        <dbReference type="ARBA" id="ARBA00022741"/>
    </source>
</evidence>
<dbReference type="Pfam" id="PF02518">
    <property type="entry name" value="HATPase_c"/>
    <property type="match status" value="1"/>
</dbReference>
<gene>
    <name evidence="20" type="ORF">GR183_09990</name>
</gene>
<dbReference type="Gene3D" id="3.30.565.10">
    <property type="entry name" value="Histidine kinase-like ATPase, C-terminal domain"/>
    <property type="match status" value="1"/>
</dbReference>
<dbReference type="InterPro" id="IPR036097">
    <property type="entry name" value="HisK_dim/P_sf"/>
</dbReference>
<evidence type="ECO:0000256" key="6">
    <source>
        <dbReference type="ARBA" id="ARBA00022553"/>
    </source>
</evidence>
<dbReference type="EC" id="2.7.13.3" evidence="3"/>
<dbReference type="Gene3D" id="6.10.250.3020">
    <property type="match status" value="1"/>
</dbReference>
<dbReference type="GO" id="GO:0005524">
    <property type="term" value="F:ATP binding"/>
    <property type="evidence" value="ECO:0007669"/>
    <property type="project" value="UniProtKB-KW"/>
</dbReference>
<evidence type="ECO:0000256" key="15">
    <source>
        <dbReference type="ARBA" id="ARBA00059004"/>
    </source>
</evidence>
<dbReference type="GO" id="GO:0000155">
    <property type="term" value="F:phosphorelay sensor kinase activity"/>
    <property type="evidence" value="ECO:0007669"/>
    <property type="project" value="InterPro"/>
</dbReference>
<evidence type="ECO:0000256" key="18">
    <source>
        <dbReference type="SAM" id="Phobius"/>
    </source>
</evidence>
<organism evidence="20 21">
    <name type="scientific">Stappia sediminis</name>
    <dbReference type="NCBI Taxonomy" id="2692190"/>
    <lineage>
        <taxon>Bacteria</taxon>
        <taxon>Pseudomonadati</taxon>
        <taxon>Pseudomonadota</taxon>
        <taxon>Alphaproteobacteria</taxon>
        <taxon>Hyphomicrobiales</taxon>
        <taxon>Stappiaceae</taxon>
        <taxon>Stappia</taxon>
    </lineage>
</organism>
<keyword evidence="13" id="KW-0902">Two-component regulatory system</keyword>
<keyword evidence="11" id="KW-0067">ATP-binding</keyword>
<evidence type="ECO:0000256" key="12">
    <source>
        <dbReference type="ARBA" id="ARBA00022989"/>
    </source>
</evidence>
<dbReference type="CDD" id="cd00082">
    <property type="entry name" value="HisKA"/>
    <property type="match status" value="1"/>
</dbReference>
<keyword evidence="6" id="KW-0597">Phosphoprotein</keyword>
<dbReference type="PRINTS" id="PR00344">
    <property type="entry name" value="BCTRLSENSOR"/>
</dbReference>
<dbReference type="InterPro" id="IPR003661">
    <property type="entry name" value="HisK_dim/P_dom"/>
</dbReference>
<evidence type="ECO:0000256" key="4">
    <source>
        <dbReference type="ARBA" id="ARBA00022475"/>
    </source>
</evidence>
<evidence type="ECO:0000256" key="5">
    <source>
        <dbReference type="ARBA" id="ARBA00022519"/>
    </source>
</evidence>
<comment type="catalytic activity">
    <reaction evidence="1">
        <text>ATP + protein L-histidine = ADP + protein N-phospho-L-histidine.</text>
        <dbReference type="EC" id="2.7.13.3"/>
    </reaction>
</comment>
<dbReference type="AlphaFoldDB" id="A0A7X3LUA8"/>
<keyword evidence="21" id="KW-1185">Reference proteome</keyword>
<evidence type="ECO:0000256" key="2">
    <source>
        <dbReference type="ARBA" id="ARBA00004429"/>
    </source>
</evidence>
<sequence length="607" mass="65646">MYRLTRKRREIFSTALALIAAACLTVVVAFVTSRISERLFLDEIRTRADASLAVQAATLERQLDKFRLLPPLLAQRPDVRALISRGSRVDGERVASVVAAMSGAQEVVFLDMSGRTIASSAWPSQGPHSAGMQTFDTAFSEAMEGRLGRQLLRGDALRAGSYVFASAVRSGGETVGAVAVRVDLASVEQAWALSKDPLVALDDGGVVVVTNRPSWRGRRMVETTRGVEYADATSGSPSSIFLDARLRSGFDIVQLDDGAIRLDALRLTKPLTVLGWEVSTLANTQIARSQTSKAWIIAALVCILLAGTGWAALERRKATIRKMRDDRAAALRLERRVRERTQDLSEANKLLAREVEEREAAEAELRLAQAELVQAAKLATLGRMSAALSHEFNQPLAAIRSNAENAQLLLERKMQDKAAGNLEKIIAMVERMAEISRTLKGFTRRAGTELKPVRLITVIDEALMLLSPRIKRSDVEIIVDKDAGDPVVLGGRVRLEQVVLNLISNALDAVGGRTSAKVGISLKVEGGFALIEVADNGPGVSEELRSQVFDPFFTTKDVGEGLGLGLSIAYKIVHDFSGNLSVTTSQDGGALFTVRLPLEGESRAAAE</sequence>
<dbReference type="PROSITE" id="PS51257">
    <property type="entry name" value="PROKAR_LIPOPROTEIN"/>
    <property type="match status" value="1"/>
</dbReference>
<dbReference type="InterPro" id="IPR017055">
    <property type="entry name" value="Sig_transdc_His_kinase_DctB"/>
</dbReference>
<keyword evidence="12 18" id="KW-1133">Transmembrane helix</keyword>
<keyword evidence="14 18" id="KW-0472">Membrane</keyword>
<keyword evidence="17" id="KW-0175">Coiled coil</keyword>
<dbReference type="Pfam" id="PF00512">
    <property type="entry name" value="HisKA"/>
    <property type="match status" value="1"/>
</dbReference>
<protein>
    <recommendedName>
        <fullName evidence="16">C4-dicarboxylate transport sensor protein DctB</fullName>
        <ecNumber evidence="3">2.7.13.3</ecNumber>
    </recommendedName>
</protein>
<evidence type="ECO:0000256" key="11">
    <source>
        <dbReference type="ARBA" id="ARBA00022840"/>
    </source>
</evidence>
<accession>A0A7X3LUA8</accession>
<evidence type="ECO:0000313" key="21">
    <source>
        <dbReference type="Proteomes" id="UP000433101"/>
    </source>
</evidence>
<dbReference type="PANTHER" id="PTHR43065">
    <property type="entry name" value="SENSOR HISTIDINE KINASE"/>
    <property type="match status" value="1"/>
</dbReference>
<dbReference type="SMART" id="SM00387">
    <property type="entry name" value="HATPase_c"/>
    <property type="match status" value="1"/>
</dbReference>